<comment type="caution">
    <text evidence="2">The sequence shown here is derived from an EMBL/GenBank/DDBJ whole genome shotgun (WGS) entry which is preliminary data.</text>
</comment>
<feature type="chain" id="PRO_5038748140" description="Lipoprotein" evidence="1">
    <location>
        <begin position="31"/>
        <end position="211"/>
    </location>
</feature>
<dbReference type="RefSeq" id="WP_043907140.1">
    <property type="nucleotide sequence ID" value="NZ_JXZB01000001.1"/>
</dbReference>
<dbReference type="PROSITE" id="PS51257">
    <property type="entry name" value="PROKAR_LIPOPROTEIN"/>
    <property type="match status" value="1"/>
</dbReference>
<keyword evidence="3" id="KW-1185">Reference proteome</keyword>
<dbReference type="STRING" id="2064.TR51_00090"/>
<protein>
    <recommendedName>
        <fullName evidence="4">Lipoprotein</fullName>
    </recommendedName>
</protein>
<organism evidence="2 3">
    <name type="scientific">Kitasatospora griseola</name>
    <name type="common">Streptomyces griseolosporeus</name>
    <dbReference type="NCBI Taxonomy" id="2064"/>
    <lineage>
        <taxon>Bacteria</taxon>
        <taxon>Bacillati</taxon>
        <taxon>Actinomycetota</taxon>
        <taxon>Actinomycetes</taxon>
        <taxon>Kitasatosporales</taxon>
        <taxon>Streptomycetaceae</taxon>
        <taxon>Kitasatospora</taxon>
    </lineage>
</organism>
<name>A0A0D0PUE8_KITGR</name>
<evidence type="ECO:0000256" key="1">
    <source>
        <dbReference type="SAM" id="SignalP"/>
    </source>
</evidence>
<dbReference type="PATRIC" id="fig|2064.6.peg.22"/>
<accession>A0A0D0PUE8</accession>
<dbReference type="Proteomes" id="UP000032066">
    <property type="component" value="Unassembled WGS sequence"/>
</dbReference>
<evidence type="ECO:0000313" key="3">
    <source>
        <dbReference type="Proteomes" id="UP000032066"/>
    </source>
</evidence>
<reference evidence="2 3" key="1">
    <citation type="submission" date="2015-02" db="EMBL/GenBank/DDBJ databases">
        <title>Draft genome sequence of Kitasatospora griseola MF730-N6, a bafilomycin, terpentecin and satosporin producer.</title>
        <authorList>
            <person name="Arens J.C."/>
            <person name="Haltli B."/>
            <person name="Kerr R.G."/>
        </authorList>
    </citation>
    <scope>NUCLEOTIDE SEQUENCE [LARGE SCALE GENOMIC DNA]</scope>
    <source>
        <strain evidence="2 3">MF730-N6</strain>
    </source>
</reference>
<dbReference type="AlphaFoldDB" id="A0A0D0PUE8"/>
<dbReference type="OrthoDB" id="9844765at2"/>
<dbReference type="EMBL" id="JXZB01000001">
    <property type="protein sequence ID" value="KIQ66149.1"/>
    <property type="molecule type" value="Genomic_DNA"/>
</dbReference>
<gene>
    <name evidence="2" type="ORF">TR51_00090</name>
</gene>
<evidence type="ECO:0008006" key="4">
    <source>
        <dbReference type="Google" id="ProtNLM"/>
    </source>
</evidence>
<feature type="signal peptide" evidence="1">
    <location>
        <begin position="1"/>
        <end position="30"/>
    </location>
</feature>
<proteinExistence type="predicted"/>
<sequence>MNGSVRTAGVSLGLASLVAACVGVSAGAPAAAADLTRTEVVCTAQAEENYSPAITSSVHDSAITGTIKLLSCTESLIDTVTGGTLSTTSITGTFADPVAIGTFDNVVLADGTCTSLPVSPPTISGQVDFTWYDPTGGTGVLQINNPLTSTVNGDIVFAATHDDFTATSTRYPGYDIVAAGLGDPVHQGSCAPGQSGVTKVTGAIQFTFTSP</sequence>
<evidence type="ECO:0000313" key="2">
    <source>
        <dbReference type="EMBL" id="KIQ66149.1"/>
    </source>
</evidence>
<keyword evidence="1" id="KW-0732">Signal</keyword>